<reference evidence="1 2" key="1">
    <citation type="journal article" date="2021" name="Hortic Res">
        <title>High-quality reference genome and annotation aids understanding of berry development for evergreen blueberry (Vaccinium darrowii).</title>
        <authorList>
            <person name="Yu J."/>
            <person name="Hulse-Kemp A.M."/>
            <person name="Babiker E."/>
            <person name="Staton M."/>
        </authorList>
    </citation>
    <scope>NUCLEOTIDE SEQUENCE [LARGE SCALE GENOMIC DNA]</scope>
    <source>
        <strain evidence="2">cv. NJ 8807/NJ 8810</strain>
        <tissue evidence="1">Young leaf</tissue>
    </source>
</reference>
<name>A0ACB7XKG7_9ERIC</name>
<sequence length="153" mass="17020">MKGLGAEVSYHKFHSELNKFHPLHFFFWSELDLFIIYGINAVGIIRAPCGDGKEAIVLATPDNSLKISLHSQHGEYAAVDAWHRDYRTPTPLFGGLAKQNTDQMCHESSNLYELKKNLVTGADVSDVFRRGGTMAAALVVKVADISEEVERET</sequence>
<organism evidence="1 2">
    <name type="scientific">Vaccinium darrowii</name>
    <dbReference type="NCBI Taxonomy" id="229202"/>
    <lineage>
        <taxon>Eukaryota</taxon>
        <taxon>Viridiplantae</taxon>
        <taxon>Streptophyta</taxon>
        <taxon>Embryophyta</taxon>
        <taxon>Tracheophyta</taxon>
        <taxon>Spermatophyta</taxon>
        <taxon>Magnoliopsida</taxon>
        <taxon>eudicotyledons</taxon>
        <taxon>Gunneridae</taxon>
        <taxon>Pentapetalae</taxon>
        <taxon>asterids</taxon>
        <taxon>Ericales</taxon>
        <taxon>Ericaceae</taxon>
        <taxon>Vaccinioideae</taxon>
        <taxon>Vaccinieae</taxon>
        <taxon>Vaccinium</taxon>
    </lineage>
</organism>
<evidence type="ECO:0000313" key="2">
    <source>
        <dbReference type="Proteomes" id="UP000828048"/>
    </source>
</evidence>
<protein>
    <submittedName>
        <fullName evidence="1">Uncharacterized protein</fullName>
    </submittedName>
</protein>
<evidence type="ECO:0000313" key="1">
    <source>
        <dbReference type="EMBL" id="KAH7841266.1"/>
    </source>
</evidence>
<accession>A0ACB7XKG7</accession>
<proteinExistence type="predicted"/>
<comment type="caution">
    <text evidence="1">The sequence shown here is derived from an EMBL/GenBank/DDBJ whole genome shotgun (WGS) entry which is preliminary data.</text>
</comment>
<dbReference type="Proteomes" id="UP000828048">
    <property type="component" value="Chromosome 10"/>
</dbReference>
<gene>
    <name evidence="1" type="ORF">Vadar_027756</name>
</gene>
<dbReference type="EMBL" id="CM037160">
    <property type="protein sequence ID" value="KAH7841266.1"/>
    <property type="molecule type" value="Genomic_DNA"/>
</dbReference>
<keyword evidence="2" id="KW-1185">Reference proteome</keyword>